<accession>A0A4Y9FKM3</accession>
<keyword evidence="2" id="KW-1003">Cell membrane</keyword>
<evidence type="ECO:0000256" key="2">
    <source>
        <dbReference type="ARBA" id="ARBA00022475"/>
    </source>
</evidence>
<feature type="transmembrane region" description="Helical" evidence="6">
    <location>
        <begin position="418"/>
        <end position="435"/>
    </location>
</feature>
<feature type="transmembrane region" description="Helical" evidence="6">
    <location>
        <begin position="87"/>
        <end position="110"/>
    </location>
</feature>
<protein>
    <submittedName>
        <fullName evidence="7">Uncharacterized protein</fullName>
    </submittedName>
</protein>
<dbReference type="PANTHER" id="PTHR30250:SF11">
    <property type="entry name" value="O-ANTIGEN TRANSPORTER-RELATED"/>
    <property type="match status" value="1"/>
</dbReference>
<feature type="transmembrane region" description="Helical" evidence="6">
    <location>
        <begin position="253"/>
        <end position="275"/>
    </location>
</feature>
<name>A0A4Y9FKM3_STRAI</name>
<feature type="transmembrane region" description="Helical" evidence="6">
    <location>
        <begin position="150"/>
        <end position="170"/>
    </location>
</feature>
<dbReference type="AlphaFoldDB" id="A0A4Y9FKM3"/>
<proteinExistence type="predicted"/>
<feature type="transmembrane region" description="Helical" evidence="6">
    <location>
        <begin position="12"/>
        <end position="33"/>
    </location>
</feature>
<organism evidence="7 8">
    <name type="scientific">Streptococcus acidominimus</name>
    <dbReference type="NCBI Taxonomy" id="1326"/>
    <lineage>
        <taxon>Bacteria</taxon>
        <taxon>Bacillati</taxon>
        <taxon>Bacillota</taxon>
        <taxon>Bacilli</taxon>
        <taxon>Lactobacillales</taxon>
        <taxon>Streptococcaceae</taxon>
        <taxon>Streptococcus</taxon>
    </lineage>
</organism>
<evidence type="ECO:0000256" key="3">
    <source>
        <dbReference type="ARBA" id="ARBA00022692"/>
    </source>
</evidence>
<comment type="caution">
    <text evidence="7">The sequence shown here is derived from an EMBL/GenBank/DDBJ whole genome shotgun (WGS) entry which is preliminary data.</text>
</comment>
<dbReference type="InterPro" id="IPR050833">
    <property type="entry name" value="Poly_Biosynth_Transport"/>
</dbReference>
<reference evidence="7 8" key="1">
    <citation type="submission" date="2019-03" db="EMBL/GenBank/DDBJ databases">
        <title>Diversity of the mouse oral microbiome.</title>
        <authorList>
            <person name="Joseph S."/>
            <person name="Aduse-Opoku J."/>
            <person name="Curtis M."/>
            <person name="Wade W."/>
            <person name="Hashim A."/>
        </authorList>
    </citation>
    <scope>NUCLEOTIDE SEQUENCE [LARGE SCALE GENOMIC DNA]</scope>
    <source>
        <strain evidence="7 8">HT4</strain>
    </source>
</reference>
<comment type="subcellular location">
    <subcellularLocation>
        <location evidence="1">Cell membrane</location>
        <topology evidence="1">Multi-pass membrane protein</topology>
    </subcellularLocation>
</comment>
<dbReference type="Proteomes" id="UP000297747">
    <property type="component" value="Unassembled WGS sequence"/>
</dbReference>
<dbReference type="RefSeq" id="WP_135053324.1">
    <property type="nucleotide sequence ID" value="NZ_CAKOCW010000043.1"/>
</dbReference>
<dbReference type="GO" id="GO:0005886">
    <property type="term" value="C:plasma membrane"/>
    <property type="evidence" value="ECO:0007669"/>
    <property type="project" value="UniProtKB-SubCell"/>
</dbReference>
<evidence type="ECO:0000256" key="5">
    <source>
        <dbReference type="ARBA" id="ARBA00023136"/>
    </source>
</evidence>
<feature type="transmembrane region" description="Helical" evidence="6">
    <location>
        <begin position="296"/>
        <end position="316"/>
    </location>
</feature>
<feature type="transmembrane region" description="Helical" evidence="6">
    <location>
        <begin position="45"/>
        <end position="67"/>
    </location>
</feature>
<evidence type="ECO:0000256" key="4">
    <source>
        <dbReference type="ARBA" id="ARBA00022989"/>
    </source>
</evidence>
<evidence type="ECO:0000256" key="6">
    <source>
        <dbReference type="SAM" id="Phobius"/>
    </source>
</evidence>
<feature type="transmembrane region" description="Helical" evidence="6">
    <location>
        <begin position="328"/>
        <end position="350"/>
    </location>
</feature>
<keyword evidence="5 6" id="KW-0472">Membrane</keyword>
<evidence type="ECO:0000256" key="1">
    <source>
        <dbReference type="ARBA" id="ARBA00004651"/>
    </source>
</evidence>
<feature type="transmembrane region" description="Helical" evidence="6">
    <location>
        <begin position="176"/>
        <end position="199"/>
    </location>
</feature>
<keyword evidence="4 6" id="KW-1133">Transmembrane helix</keyword>
<feature type="transmembrane region" description="Helical" evidence="6">
    <location>
        <begin position="387"/>
        <end position="406"/>
    </location>
</feature>
<feature type="transmembrane region" description="Helical" evidence="6">
    <location>
        <begin position="362"/>
        <end position="381"/>
    </location>
</feature>
<evidence type="ECO:0000313" key="7">
    <source>
        <dbReference type="EMBL" id="TFU29747.1"/>
    </source>
</evidence>
<dbReference type="PANTHER" id="PTHR30250">
    <property type="entry name" value="PST FAMILY PREDICTED COLANIC ACID TRANSPORTER"/>
    <property type="match status" value="1"/>
</dbReference>
<dbReference type="EMBL" id="SPQA01000040">
    <property type="protein sequence ID" value="TFU29747.1"/>
    <property type="molecule type" value="Genomic_DNA"/>
</dbReference>
<gene>
    <name evidence="7" type="ORF">E4U01_08790</name>
</gene>
<feature type="transmembrane region" description="Helical" evidence="6">
    <location>
        <begin position="116"/>
        <end position="138"/>
    </location>
</feature>
<feature type="transmembrane region" description="Helical" evidence="6">
    <location>
        <begin position="219"/>
        <end position="241"/>
    </location>
</feature>
<sequence>MNNKIKNIVINSGYAIFSNLLSMLVSTLVILVLPKVIGIESYGYWQLYLFYVSYVGFFHLGWIDGIYLKYGGAHFEDLDPKKFYSQFVMYTLFQSIIALLIVTYGFLALIDSDKKFIFEQLGITLVLTNVRFFVIYLLQTTNRIKQSSAITILDRFIYVALLIAFILLDIKNYRMMIYVDVIARFISLLYGLYICRSILVKKWSYFKIDYLEMRDNIRVGSNLMLSNVASLLIIGTVRLGIEKQWDIVTFGKVSLTLSISNLMMIFINAVGIVIFPMLKRLEHSKLPLLYQNLRNILMPLMLGMLVLYYPLKMLLANWLPHYMESIKYMVLIFPMAIYEGKMSLLINTYLKALRMEKYILKVNIRTVFLSLGLTLFTTLILKNLDLAIVSIVILLAFRCIAAEGAIARVLEIDIKKDIYLEVLLTIVFILAGWFLPSMLAVISYIICYIIYLIIKKSLLCDTVKNFKQSLS</sequence>
<keyword evidence="3 6" id="KW-0812">Transmembrane</keyword>
<evidence type="ECO:0000313" key="8">
    <source>
        <dbReference type="Proteomes" id="UP000297747"/>
    </source>
</evidence>